<dbReference type="STRING" id="1073328.SAMN05216294_2764"/>
<dbReference type="EMBL" id="FNMY01000004">
    <property type="protein sequence ID" value="SDW94743.1"/>
    <property type="molecule type" value="Genomic_DNA"/>
</dbReference>
<dbReference type="RefSeq" id="WP_090297726.1">
    <property type="nucleotide sequence ID" value="NZ_FNKI01000003.1"/>
</dbReference>
<reference evidence="2" key="1">
    <citation type="submission" date="2016-10" db="EMBL/GenBank/DDBJ databases">
        <authorList>
            <person name="Varghese N."/>
            <person name="Submissions S."/>
        </authorList>
    </citation>
    <scope>NUCLEOTIDE SEQUENCE [LARGE SCALE GENOMIC DNA]</scope>
    <source>
        <strain evidence="2">DSM 25030</strain>
    </source>
</reference>
<dbReference type="AlphaFoldDB" id="A0A1H2XPH2"/>
<dbReference type="OrthoDB" id="5540856at2"/>
<proteinExistence type="predicted"/>
<dbReference type="Proteomes" id="UP000199592">
    <property type="component" value="Unassembled WGS sequence"/>
</dbReference>
<sequence length="580" mass="67468">MDIRPIIVQKYLESLKEDTELDALFPLLLQAMNFEILSTPKEYKGFPQYGKDIVAIGKEGGKKYRYYFEIKAGNIDGRNWATGQNSVRSSLTMTLDHDFATTYPDFKELPNKVILAFNGLVSGKARGLLTGFAQKEFIDKGISFEEWNIWKLTELFNAKLFGPYLFTDQNNTRLFNRVIVNLNVNDGVSQDFIDLVDTILAKENWSGNSRKIPRRIVLLFGTLNLIALVLYNEAKGYNNLDIAKRYLTHLLLRFWHWVLKNKLEGNPKVIPFFARHFMFYHALLREYLKRTVDIALLKDGLSHHEGGRYDEVGYTHRTFEYLKTLCYVLRFEKRFDPNFDMEKAKSLLIGIINANSVSKRVLLDIHSLTVMDVIHLFIEFGELENAKTYLREVLGYIKNGKELYGRMPDANNSLENVIKFTVTGKKPIYYVDGTSPLLATLLEYVAILDVKEDYAWLPDFVQEHDITLGIFVPHQGLESTSRDLIEDKENDLEEQLFSTSVKDGYQSEIRIKKFPEGDLDFDEFLEELGERVNEFSYNYRTDKVGFPMLRDLAHHYYGTPYFPDRWRPLLKLLNPKETKE</sequence>
<name>A0A1H2XPH2_9FLAO</name>
<accession>A0A1H2XPH2</accession>
<evidence type="ECO:0000313" key="1">
    <source>
        <dbReference type="EMBL" id="SDW94743.1"/>
    </source>
</evidence>
<gene>
    <name evidence="1" type="ORF">SAMN04487892_2758</name>
</gene>
<evidence type="ECO:0000313" key="2">
    <source>
        <dbReference type="Proteomes" id="UP000199592"/>
    </source>
</evidence>
<organism evidence="1 2">
    <name type="scientific">Flagellimonas zhangzhouensis</name>
    <dbReference type="NCBI Taxonomy" id="1073328"/>
    <lineage>
        <taxon>Bacteria</taxon>
        <taxon>Pseudomonadati</taxon>
        <taxon>Bacteroidota</taxon>
        <taxon>Flavobacteriia</taxon>
        <taxon>Flavobacteriales</taxon>
        <taxon>Flavobacteriaceae</taxon>
        <taxon>Flagellimonas</taxon>
    </lineage>
</organism>
<protein>
    <submittedName>
        <fullName evidence="1">Uncharacterized protein</fullName>
    </submittedName>
</protein>
<keyword evidence="2" id="KW-1185">Reference proteome</keyword>